<dbReference type="CDD" id="cd00383">
    <property type="entry name" value="trans_reg_C"/>
    <property type="match status" value="1"/>
</dbReference>
<dbReference type="InterPro" id="IPR001789">
    <property type="entry name" value="Sig_transdc_resp-reg_receiver"/>
</dbReference>
<dbReference type="SMART" id="SM00448">
    <property type="entry name" value="REC"/>
    <property type="match status" value="1"/>
</dbReference>
<dbReference type="PANTHER" id="PTHR48111">
    <property type="entry name" value="REGULATOR OF RPOS"/>
    <property type="match status" value="1"/>
</dbReference>
<reference evidence="12 13" key="1">
    <citation type="submission" date="2014-06" db="EMBL/GenBank/DDBJ databases">
        <title>Rhizobium pelagicum/R2-400B4.</title>
        <authorList>
            <person name="Kimes N.E."/>
            <person name="Lopez-Perez M."/>
        </authorList>
    </citation>
    <scope>NUCLEOTIDE SEQUENCE [LARGE SCALE GENOMIC DNA]</scope>
    <source>
        <strain evidence="12 13">R2-400B4</strain>
    </source>
</reference>
<dbReference type="PANTHER" id="PTHR48111:SF35">
    <property type="entry name" value="TRANSCRIPTIONAL REGULATORY PROTEIN QSEB"/>
    <property type="match status" value="1"/>
</dbReference>
<proteinExistence type="predicted"/>
<evidence type="ECO:0000313" key="13">
    <source>
        <dbReference type="Proteomes" id="UP000052167"/>
    </source>
</evidence>
<dbReference type="GO" id="GO:0032993">
    <property type="term" value="C:protein-DNA complex"/>
    <property type="evidence" value="ECO:0007669"/>
    <property type="project" value="TreeGrafter"/>
</dbReference>
<name>A0A922P0C6_9HYPH</name>
<dbReference type="EMBL" id="JOKJ01000020">
    <property type="protein sequence ID" value="KEQ05400.1"/>
    <property type="molecule type" value="Genomic_DNA"/>
</dbReference>
<keyword evidence="13" id="KW-1185">Reference proteome</keyword>
<feature type="modified residue" description="4-aspartylphosphate" evidence="8">
    <location>
        <position position="51"/>
    </location>
</feature>
<dbReference type="OrthoDB" id="9802426at2"/>
<dbReference type="Pfam" id="PF00486">
    <property type="entry name" value="Trans_reg_C"/>
    <property type="match status" value="1"/>
</dbReference>
<dbReference type="AlphaFoldDB" id="A0A922P0C6"/>
<dbReference type="RefSeq" id="WP_037162724.1">
    <property type="nucleotide sequence ID" value="NZ_CAJXID010000053.1"/>
</dbReference>
<comment type="subcellular location">
    <subcellularLocation>
        <location evidence="1">Cytoplasm</location>
    </subcellularLocation>
</comment>
<feature type="domain" description="OmpR/PhoB-type" evidence="11">
    <location>
        <begin position="124"/>
        <end position="218"/>
    </location>
</feature>
<sequence length="220" mass="24062">MRLLVVEDDEILLDGLKVGLQMCGFTVDTVTSVADAQAAVHADTFDAIILDLMLPDGSGLDVLARMRRSGDRTPVLLLTAKDEVADRIAGLDCGADDYLGKPFDLDEVAARLRAIVRRAHGRAIGHLEWNDMVLDPARMSALRDGTAVALSRREFAILQALMEAPGVIQSKTSLEQKLYGWQEEVESNTVEVHIHKLRSKLGASFIETVRGAGYRLRAVP</sequence>
<keyword evidence="7" id="KW-0804">Transcription</keyword>
<dbReference type="PROSITE" id="PS50110">
    <property type="entry name" value="RESPONSE_REGULATORY"/>
    <property type="match status" value="1"/>
</dbReference>
<dbReference type="Gene3D" id="3.40.50.2300">
    <property type="match status" value="1"/>
</dbReference>
<evidence type="ECO:0000259" key="11">
    <source>
        <dbReference type="PROSITE" id="PS51755"/>
    </source>
</evidence>
<dbReference type="GO" id="GO:0000976">
    <property type="term" value="F:transcription cis-regulatory region binding"/>
    <property type="evidence" value="ECO:0007669"/>
    <property type="project" value="TreeGrafter"/>
</dbReference>
<keyword evidence="2" id="KW-0963">Cytoplasm</keyword>
<dbReference type="InterPro" id="IPR001867">
    <property type="entry name" value="OmpR/PhoB-type_DNA-bd"/>
</dbReference>
<dbReference type="InterPro" id="IPR036388">
    <property type="entry name" value="WH-like_DNA-bd_sf"/>
</dbReference>
<evidence type="ECO:0000256" key="3">
    <source>
        <dbReference type="ARBA" id="ARBA00022553"/>
    </source>
</evidence>
<evidence type="ECO:0000256" key="1">
    <source>
        <dbReference type="ARBA" id="ARBA00004496"/>
    </source>
</evidence>
<evidence type="ECO:0000256" key="4">
    <source>
        <dbReference type="ARBA" id="ARBA00023012"/>
    </source>
</evidence>
<keyword evidence="5" id="KW-0805">Transcription regulation</keyword>
<organism evidence="12 13">
    <name type="scientific">Pseudorhizobium pelagicum</name>
    <dbReference type="NCBI Taxonomy" id="1509405"/>
    <lineage>
        <taxon>Bacteria</taxon>
        <taxon>Pseudomonadati</taxon>
        <taxon>Pseudomonadota</taxon>
        <taxon>Alphaproteobacteria</taxon>
        <taxon>Hyphomicrobiales</taxon>
        <taxon>Rhizobiaceae</taxon>
        <taxon>Rhizobium/Agrobacterium group</taxon>
        <taxon>Pseudorhizobium</taxon>
    </lineage>
</organism>
<dbReference type="Gene3D" id="1.10.10.10">
    <property type="entry name" value="Winged helix-like DNA-binding domain superfamily/Winged helix DNA-binding domain"/>
    <property type="match status" value="1"/>
</dbReference>
<evidence type="ECO:0000256" key="6">
    <source>
        <dbReference type="ARBA" id="ARBA00023125"/>
    </source>
</evidence>
<dbReference type="Gene3D" id="6.10.250.690">
    <property type="match status" value="1"/>
</dbReference>
<feature type="domain" description="Response regulatory" evidence="10">
    <location>
        <begin position="2"/>
        <end position="116"/>
    </location>
</feature>
<comment type="caution">
    <text evidence="12">The sequence shown here is derived from an EMBL/GenBank/DDBJ whole genome shotgun (WGS) entry which is preliminary data.</text>
</comment>
<dbReference type="Pfam" id="PF00072">
    <property type="entry name" value="Response_reg"/>
    <property type="match status" value="1"/>
</dbReference>
<evidence type="ECO:0000256" key="2">
    <source>
        <dbReference type="ARBA" id="ARBA00022490"/>
    </source>
</evidence>
<evidence type="ECO:0000256" key="9">
    <source>
        <dbReference type="PROSITE-ProRule" id="PRU01091"/>
    </source>
</evidence>
<evidence type="ECO:0000256" key="5">
    <source>
        <dbReference type="ARBA" id="ARBA00023015"/>
    </source>
</evidence>
<dbReference type="GO" id="GO:0000156">
    <property type="term" value="F:phosphorelay response regulator activity"/>
    <property type="evidence" value="ECO:0007669"/>
    <property type="project" value="TreeGrafter"/>
</dbReference>
<evidence type="ECO:0000313" key="12">
    <source>
        <dbReference type="EMBL" id="KEQ05400.1"/>
    </source>
</evidence>
<dbReference type="GO" id="GO:0006355">
    <property type="term" value="P:regulation of DNA-templated transcription"/>
    <property type="evidence" value="ECO:0007669"/>
    <property type="project" value="InterPro"/>
</dbReference>
<keyword evidence="3 8" id="KW-0597">Phosphoprotein</keyword>
<feature type="DNA-binding region" description="OmpR/PhoB-type" evidence="9">
    <location>
        <begin position="124"/>
        <end position="218"/>
    </location>
</feature>
<dbReference type="SMART" id="SM00862">
    <property type="entry name" value="Trans_reg_C"/>
    <property type="match status" value="1"/>
</dbReference>
<evidence type="ECO:0000256" key="8">
    <source>
        <dbReference type="PROSITE-ProRule" id="PRU00169"/>
    </source>
</evidence>
<gene>
    <name evidence="12" type="ORF">GV68_11160</name>
</gene>
<evidence type="ECO:0000256" key="7">
    <source>
        <dbReference type="ARBA" id="ARBA00023163"/>
    </source>
</evidence>
<dbReference type="InterPro" id="IPR011006">
    <property type="entry name" value="CheY-like_superfamily"/>
</dbReference>
<dbReference type="InterPro" id="IPR039420">
    <property type="entry name" value="WalR-like"/>
</dbReference>
<evidence type="ECO:0000259" key="10">
    <source>
        <dbReference type="PROSITE" id="PS50110"/>
    </source>
</evidence>
<keyword evidence="6 9" id="KW-0238">DNA-binding</keyword>
<accession>A0A922P0C6</accession>
<protein>
    <submittedName>
        <fullName evidence="12">Transcriptional regulator</fullName>
    </submittedName>
</protein>
<dbReference type="CDD" id="cd17624">
    <property type="entry name" value="REC_OmpR_PmrA-like"/>
    <property type="match status" value="1"/>
</dbReference>
<dbReference type="PROSITE" id="PS51755">
    <property type="entry name" value="OMPR_PHOB"/>
    <property type="match status" value="1"/>
</dbReference>
<dbReference type="SUPFAM" id="SSF52172">
    <property type="entry name" value="CheY-like"/>
    <property type="match status" value="1"/>
</dbReference>
<dbReference type="GO" id="GO:0005829">
    <property type="term" value="C:cytosol"/>
    <property type="evidence" value="ECO:0007669"/>
    <property type="project" value="TreeGrafter"/>
</dbReference>
<keyword evidence="4" id="KW-0902">Two-component regulatory system</keyword>
<dbReference type="Proteomes" id="UP000052167">
    <property type="component" value="Unassembled WGS sequence"/>
</dbReference>